<feature type="non-terminal residue" evidence="2">
    <location>
        <position position="1"/>
    </location>
</feature>
<gene>
    <name evidence="2" type="ORF">EJB05_44636</name>
</gene>
<sequence>KGKHVPGNFKISGPQRSSASLPPSSSGWATGAAPGQPLLGCSLSLASIPSRCTPPLALSSPQAELSCSSFSCCAITPHGWQLRKPQRPCLCLLPQRAGCASEFFLTPGHYCQG</sequence>
<comment type="caution">
    <text evidence="2">The sequence shown here is derived from an EMBL/GenBank/DDBJ whole genome shotgun (WGS) entry which is preliminary data.</text>
</comment>
<evidence type="ECO:0000313" key="3">
    <source>
        <dbReference type="Proteomes" id="UP000324897"/>
    </source>
</evidence>
<feature type="region of interest" description="Disordered" evidence="1">
    <location>
        <begin position="1"/>
        <end position="31"/>
    </location>
</feature>
<feature type="compositionally biased region" description="Low complexity" evidence="1">
    <location>
        <begin position="17"/>
        <end position="26"/>
    </location>
</feature>
<dbReference type="EMBL" id="RWGY01000039">
    <property type="protein sequence ID" value="TVU11073.1"/>
    <property type="molecule type" value="Genomic_DNA"/>
</dbReference>
<evidence type="ECO:0000313" key="2">
    <source>
        <dbReference type="EMBL" id="TVU11073.1"/>
    </source>
</evidence>
<organism evidence="2 3">
    <name type="scientific">Eragrostis curvula</name>
    <name type="common">weeping love grass</name>
    <dbReference type="NCBI Taxonomy" id="38414"/>
    <lineage>
        <taxon>Eukaryota</taxon>
        <taxon>Viridiplantae</taxon>
        <taxon>Streptophyta</taxon>
        <taxon>Embryophyta</taxon>
        <taxon>Tracheophyta</taxon>
        <taxon>Spermatophyta</taxon>
        <taxon>Magnoliopsida</taxon>
        <taxon>Liliopsida</taxon>
        <taxon>Poales</taxon>
        <taxon>Poaceae</taxon>
        <taxon>PACMAD clade</taxon>
        <taxon>Chloridoideae</taxon>
        <taxon>Eragrostideae</taxon>
        <taxon>Eragrostidinae</taxon>
        <taxon>Eragrostis</taxon>
    </lineage>
</organism>
<dbReference type="AlphaFoldDB" id="A0A5J9TI69"/>
<accession>A0A5J9TI69</accession>
<dbReference type="Proteomes" id="UP000324897">
    <property type="component" value="Chromosome 3"/>
</dbReference>
<keyword evidence="3" id="KW-1185">Reference proteome</keyword>
<reference evidence="2 3" key="1">
    <citation type="journal article" date="2019" name="Sci. Rep.">
        <title>A high-quality genome of Eragrostis curvula grass provides insights into Poaceae evolution and supports new strategies to enhance forage quality.</title>
        <authorList>
            <person name="Carballo J."/>
            <person name="Santos B.A.C.M."/>
            <person name="Zappacosta D."/>
            <person name="Garbus I."/>
            <person name="Selva J.P."/>
            <person name="Gallo C.A."/>
            <person name="Diaz A."/>
            <person name="Albertini E."/>
            <person name="Caccamo M."/>
            <person name="Echenique V."/>
        </authorList>
    </citation>
    <scope>NUCLEOTIDE SEQUENCE [LARGE SCALE GENOMIC DNA]</scope>
    <source>
        <strain evidence="3">cv. Victoria</strain>
        <tissue evidence="2">Leaf</tissue>
    </source>
</reference>
<name>A0A5J9TI69_9POAL</name>
<evidence type="ECO:0000256" key="1">
    <source>
        <dbReference type="SAM" id="MobiDB-lite"/>
    </source>
</evidence>
<proteinExistence type="predicted"/>
<dbReference type="Gramene" id="TVU11073">
    <property type="protein sequence ID" value="TVU11073"/>
    <property type="gene ID" value="EJB05_44636"/>
</dbReference>
<protein>
    <submittedName>
        <fullName evidence="2">Uncharacterized protein</fullName>
    </submittedName>
</protein>